<keyword evidence="4 18" id="KW-0808">Transferase</keyword>
<dbReference type="PANTHER" id="PTHR30231">
    <property type="entry name" value="DNA POLYMERASE III SUBUNIT EPSILON"/>
    <property type="match status" value="1"/>
</dbReference>
<keyword evidence="10 18" id="KW-0269">Exonuclease</keyword>
<comment type="function">
    <text evidence="18">DNA polymerase III is a complex, multichain enzyme responsible for most of the replicative synthesis in bacteria. The epsilon subunit contain the editing function and is a proofreading 3'-5' exonuclease.</text>
</comment>
<feature type="binding site" evidence="17">
    <location>
        <position position="9"/>
    </location>
    <ligand>
        <name>a divalent metal cation</name>
        <dbReference type="ChEBI" id="CHEBI:60240"/>
        <label>1</label>
        <note>catalytic</note>
    </ligand>
</feature>
<gene>
    <name evidence="18 20" type="primary">dnaQ</name>
    <name evidence="20" type="ORF">F6R98_11715</name>
</gene>
<dbReference type="NCBIfam" id="TIGR00573">
    <property type="entry name" value="dnaq"/>
    <property type="match status" value="1"/>
</dbReference>
<dbReference type="CDD" id="cd06131">
    <property type="entry name" value="DNA_pol_III_epsilon_Ecoli_like"/>
    <property type="match status" value="1"/>
</dbReference>
<feature type="binding site" evidence="16">
    <location>
        <position position="158"/>
    </location>
    <ligand>
        <name>substrate</name>
    </ligand>
</feature>
<dbReference type="RefSeq" id="WP_153249184.1">
    <property type="nucleotide sequence ID" value="NZ_CP044205.1"/>
</dbReference>
<keyword evidence="5 18" id="KW-0548">Nucleotidyltransferase</keyword>
<reference evidence="20 21" key="1">
    <citation type="submission" date="2019-09" db="EMBL/GenBank/DDBJ databases">
        <title>Ecophysiology of the spiral-shaped methanotroph Methylospira mobilis as revealed by the complete genome sequence.</title>
        <authorList>
            <person name="Oshkin I.Y."/>
            <person name="Dedysh S.N."/>
            <person name="Miroshnikov K."/>
            <person name="Danilova O.V."/>
            <person name="Hakobyan A."/>
            <person name="Liesack W."/>
        </authorList>
    </citation>
    <scope>NUCLEOTIDE SEQUENCE [LARGE SCALE GENOMIC DNA]</scope>
    <source>
        <strain evidence="20 21">Shm1</strain>
    </source>
</reference>
<dbReference type="GO" id="GO:0005829">
    <property type="term" value="C:cytosol"/>
    <property type="evidence" value="ECO:0007669"/>
    <property type="project" value="TreeGrafter"/>
</dbReference>
<dbReference type="SMART" id="SM00479">
    <property type="entry name" value="EXOIII"/>
    <property type="match status" value="1"/>
</dbReference>
<evidence type="ECO:0000256" key="2">
    <source>
        <dbReference type="ARBA" id="ARBA00012417"/>
    </source>
</evidence>
<keyword evidence="8 17" id="KW-0479">Metal-binding</keyword>
<dbReference type="OrthoDB" id="9804290at2"/>
<protein>
    <recommendedName>
        <fullName evidence="3 18">DNA polymerase III subunit epsilon</fullName>
        <ecNumber evidence="2 18">2.7.7.7</ecNumber>
    </recommendedName>
</protein>
<dbReference type="InParanoid" id="A0A5Q0BH95"/>
<evidence type="ECO:0000256" key="4">
    <source>
        <dbReference type="ARBA" id="ARBA00022679"/>
    </source>
</evidence>
<dbReference type="Gene3D" id="3.30.420.10">
    <property type="entry name" value="Ribonuclease H-like superfamily/Ribonuclease H"/>
    <property type="match status" value="1"/>
</dbReference>
<evidence type="ECO:0000259" key="19">
    <source>
        <dbReference type="SMART" id="SM00479"/>
    </source>
</evidence>
<evidence type="ECO:0000256" key="18">
    <source>
        <dbReference type="RuleBase" id="RU364087"/>
    </source>
</evidence>
<keyword evidence="9 18" id="KW-0378">Hydrolase</keyword>
<feature type="active site" description="Proton acceptor" evidence="15">
    <location>
        <position position="153"/>
    </location>
</feature>
<organism evidence="20 21">
    <name type="scientific">Candidatus Methylospira mobilis</name>
    <dbReference type="NCBI Taxonomy" id="1808979"/>
    <lineage>
        <taxon>Bacteria</taxon>
        <taxon>Pseudomonadati</taxon>
        <taxon>Pseudomonadota</taxon>
        <taxon>Gammaproteobacteria</taxon>
        <taxon>Methylococcales</taxon>
        <taxon>Methylococcaceae</taxon>
        <taxon>Candidatus Methylospira</taxon>
    </lineage>
</organism>
<evidence type="ECO:0000256" key="5">
    <source>
        <dbReference type="ARBA" id="ARBA00022695"/>
    </source>
</evidence>
<evidence type="ECO:0000256" key="14">
    <source>
        <dbReference type="ARBA" id="ARBA00049244"/>
    </source>
</evidence>
<feature type="binding site" evidence="17">
    <location>
        <position position="158"/>
    </location>
    <ligand>
        <name>a divalent metal cation</name>
        <dbReference type="ChEBI" id="CHEBI:60240"/>
        <label>1</label>
        <note>catalytic</note>
    </ligand>
</feature>
<dbReference type="Pfam" id="PF00929">
    <property type="entry name" value="RNase_T"/>
    <property type="match status" value="1"/>
</dbReference>
<keyword evidence="21" id="KW-1185">Reference proteome</keyword>
<feature type="binding site" evidence="17">
    <location>
        <position position="7"/>
    </location>
    <ligand>
        <name>a divalent metal cation</name>
        <dbReference type="ChEBI" id="CHEBI:60240"/>
        <label>1</label>
        <note>catalytic</note>
    </ligand>
</feature>
<dbReference type="AlphaFoldDB" id="A0A5Q0BH95"/>
<dbReference type="FunCoup" id="A0A5Q0BH95">
    <property type="interactions" value="123"/>
</dbReference>
<evidence type="ECO:0000256" key="11">
    <source>
        <dbReference type="ARBA" id="ARBA00022842"/>
    </source>
</evidence>
<dbReference type="GO" id="GO:0008408">
    <property type="term" value="F:3'-5' exonuclease activity"/>
    <property type="evidence" value="ECO:0007669"/>
    <property type="project" value="TreeGrafter"/>
</dbReference>
<evidence type="ECO:0000256" key="17">
    <source>
        <dbReference type="PIRSR" id="PIRSR606309-3"/>
    </source>
</evidence>
<sequence>MKQIVLDTETTGLSPDEGHRIIEIGCVELIARKPTGNRFHVYLNPEREIDQGAIDVHGLDNAFLSDKPRFSEICADFLDFVQGAELVIHNAAFDVGFLNAELKRVRSDSALLESYCSILDTLALARKMHPGQRNSLDALCKRYDIDNRHRDLHGALLDAEILADVYLAMTGGQMLLLLDDGGQGHATAGTNPAAQSNNPSAPANMRRSATFRVIPCEGEELLHHEEKLDAIDRYCGNTSAWRR</sequence>
<keyword evidence="11 17" id="KW-0460">Magnesium</keyword>
<evidence type="ECO:0000256" key="15">
    <source>
        <dbReference type="PIRSR" id="PIRSR606309-1"/>
    </source>
</evidence>
<evidence type="ECO:0000256" key="9">
    <source>
        <dbReference type="ARBA" id="ARBA00022801"/>
    </source>
</evidence>
<evidence type="ECO:0000256" key="1">
    <source>
        <dbReference type="ARBA" id="ARBA00001936"/>
    </source>
</evidence>
<evidence type="ECO:0000256" key="10">
    <source>
        <dbReference type="ARBA" id="ARBA00022839"/>
    </source>
</evidence>
<evidence type="ECO:0000256" key="6">
    <source>
        <dbReference type="ARBA" id="ARBA00022705"/>
    </source>
</evidence>
<dbReference type="EMBL" id="CP044205">
    <property type="protein sequence ID" value="QFY43203.1"/>
    <property type="molecule type" value="Genomic_DNA"/>
</dbReference>
<feature type="domain" description="Exonuclease" evidence="19">
    <location>
        <begin position="2"/>
        <end position="175"/>
    </location>
</feature>
<dbReference type="GO" id="GO:0003677">
    <property type="term" value="F:DNA binding"/>
    <property type="evidence" value="ECO:0007669"/>
    <property type="project" value="InterPro"/>
</dbReference>
<evidence type="ECO:0000256" key="8">
    <source>
        <dbReference type="ARBA" id="ARBA00022723"/>
    </source>
</evidence>
<feature type="binding site" evidence="16">
    <location>
        <position position="9"/>
    </location>
    <ligand>
        <name>substrate</name>
    </ligand>
</feature>
<dbReference type="EC" id="2.7.7.7" evidence="2 18"/>
<comment type="cofactor">
    <cofactor evidence="17">
        <name>Mg(2+)</name>
        <dbReference type="ChEBI" id="CHEBI:18420"/>
    </cofactor>
    <cofactor evidence="17">
        <name>Mn(2+)</name>
        <dbReference type="ChEBI" id="CHEBI:29035"/>
    </cofactor>
    <text evidence="17">Binds 2 divalent metal cations. Magnesium or manganese.</text>
</comment>
<evidence type="ECO:0000313" key="21">
    <source>
        <dbReference type="Proteomes" id="UP000325755"/>
    </source>
</evidence>
<keyword evidence="6 18" id="KW-0235">DNA replication</keyword>
<dbReference type="InterPro" id="IPR013520">
    <property type="entry name" value="Ribonucl_H"/>
</dbReference>
<dbReference type="PANTHER" id="PTHR30231:SF41">
    <property type="entry name" value="DNA POLYMERASE III SUBUNIT EPSILON"/>
    <property type="match status" value="1"/>
</dbReference>
<keyword evidence="12 18" id="KW-0239">DNA-directed DNA polymerase</keyword>
<dbReference type="InterPro" id="IPR036397">
    <property type="entry name" value="RNaseH_sf"/>
</dbReference>
<dbReference type="GO" id="GO:0003887">
    <property type="term" value="F:DNA-directed DNA polymerase activity"/>
    <property type="evidence" value="ECO:0007669"/>
    <property type="project" value="UniProtKB-KW"/>
</dbReference>
<comment type="subunit">
    <text evidence="18">DNA polymerase III contains a core (composed of alpha, epsilon and theta chains) that associates with a tau subunit. This core dimerizes to form the POLIII' complex. PolIII' associates with the gamma complex (composed of gamma, delta, delta', psi and chi chains) and with the beta chain to form the complete DNA polymerase III complex.</text>
</comment>
<dbReference type="SUPFAM" id="SSF53098">
    <property type="entry name" value="Ribonuclease H-like"/>
    <property type="match status" value="1"/>
</dbReference>
<comment type="cofactor">
    <cofactor evidence="1 18">
        <name>Mn(2+)</name>
        <dbReference type="ChEBI" id="CHEBI:29035"/>
    </cofactor>
</comment>
<dbReference type="Proteomes" id="UP000325755">
    <property type="component" value="Chromosome"/>
</dbReference>
<proteinExistence type="predicted"/>
<dbReference type="FunFam" id="3.30.420.10:FF:000012">
    <property type="entry name" value="DNA polymerase III subunit epsilon"/>
    <property type="match status" value="1"/>
</dbReference>
<dbReference type="GO" id="GO:0045004">
    <property type="term" value="P:DNA replication proofreading"/>
    <property type="evidence" value="ECO:0007669"/>
    <property type="project" value="TreeGrafter"/>
</dbReference>
<dbReference type="KEGG" id="mmob:F6R98_11715"/>
<dbReference type="NCBIfam" id="TIGR01406">
    <property type="entry name" value="dnaQ_proteo"/>
    <property type="match status" value="1"/>
</dbReference>
<evidence type="ECO:0000256" key="3">
    <source>
        <dbReference type="ARBA" id="ARBA00020352"/>
    </source>
</evidence>
<keyword evidence="7 18" id="KW-0540">Nuclease</keyword>
<dbReference type="InterPro" id="IPR012337">
    <property type="entry name" value="RNaseH-like_sf"/>
</dbReference>
<name>A0A5Q0BH95_9GAMM</name>
<feature type="binding site" evidence="16">
    <location>
        <position position="57"/>
    </location>
    <ligand>
        <name>substrate</name>
    </ligand>
</feature>
<comment type="catalytic activity">
    <reaction evidence="14 18">
        <text>DNA(n) + a 2'-deoxyribonucleoside 5'-triphosphate = DNA(n+1) + diphosphate</text>
        <dbReference type="Rhea" id="RHEA:22508"/>
        <dbReference type="Rhea" id="RHEA-COMP:17339"/>
        <dbReference type="Rhea" id="RHEA-COMP:17340"/>
        <dbReference type="ChEBI" id="CHEBI:33019"/>
        <dbReference type="ChEBI" id="CHEBI:61560"/>
        <dbReference type="ChEBI" id="CHEBI:173112"/>
        <dbReference type="EC" id="2.7.7.7"/>
    </reaction>
</comment>
<evidence type="ECO:0000256" key="13">
    <source>
        <dbReference type="ARBA" id="ARBA00023211"/>
    </source>
</evidence>
<dbReference type="GO" id="GO:0046872">
    <property type="term" value="F:metal ion binding"/>
    <property type="evidence" value="ECO:0007669"/>
    <property type="project" value="UniProtKB-KW"/>
</dbReference>
<evidence type="ECO:0000256" key="16">
    <source>
        <dbReference type="PIRSR" id="PIRSR606309-2"/>
    </source>
</evidence>
<dbReference type="InterPro" id="IPR006309">
    <property type="entry name" value="DnaQ_proteo"/>
</dbReference>
<evidence type="ECO:0000256" key="7">
    <source>
        <dbReference type="ARBA" id="ARBA00022722"/>
    </source>
</evidence>
<accession>A0A5Q0BH95</accession>
<feature type="binding site" evidence="16">
    <location>
        <position position="7"/>
    </location>
    <ligand>
        <name>substrate</name>
    </ligand>
</feature>
<evidence type="ECO:0000313" key="20">
    <source>
        <dbReference type="EMBL" id="QFY43203.1"/>
    </source>
</evidence>
<keyword evidence="13 17" id="KW-0464">Manganese</keyword>
<dbReference type="InterPro" id="IPR006054">
    <property type="entry name" value="DnaQ"/>
</dbReference>
<evidence type="ECO:0000256" key="12">
    <source>
        <dbReference type="ARBA" id="ARBA00022932"/>
    </source>
</evidence>
<dbReference type="NCBIfam" id="NF004316">
    <property type="entry name" value="PRK05711.1"/>
    <property type="match status" value="1"/>
</dbReference>